<dbReference type="AlphaFoldDB" id="A0ABD2SV25"/>
<dbReference type="Pfam" id="PF03476">
    <property type="entry name" value="MOSC_N"/>
    <property type="match status" value="1"/>
</dbReference>
<dbReference type="GO" id="GO:0032787">
    <property type="term" value="P:monocarboxylic acid metabolic process"/>
    <property type="evidence" value="ECO:0007669"/>
    <property type="project" value="UniProtKB-ARBA"/>
</dbReference>
<dbReference type="SUPFAM" id="SSF50800">
    <property type="entry name" value="PK beta-barrel domain-like"/>
    <property type="match status" value="1"/>
</dbReference>
<comment type="caution">
    <text evidence="2">The sequence shown here is derived from an EMBL/GenBank/DDBJ whole genome shotgun (WGS) entry which is preliminary data.</text>
</comment>
<protein>
    <recommendedName>
        <fullName evidence="1">MOSC domain-containing protein</fullName>
    </recommendedName>
</protein>
<dbReference type="PANTHER" id="PTHR14237">
    <property type="entry name" value="MOLYBDOPTERIN COFACTOR SULFURASE MOSC"/>
    <property type="match status" value="1"/>
</dbReference>
<reference evidence="2 3" key="1">
    <citation type="submission" date="2024-05" db="EMBL/GenBank/DDBJ databases">
        <title>De novo assembly of an allotetraploid wild potato.</title>
        <authorList>
            <person name="Hosaka A.J."/>
        </authorList>
    </citation>
    <scope>NUCLEOTIDE SEQUENCE [LARGE SCALE GENOMIC DNA]</scope>
    <source>
        <tissue evidence="2">Young leaves</tissue>
    </source>
</reference>
<evidence type="ECO:0000313" key="3">
    <source>
        <dbReference type="Proteomes" id="UP001627284"/>
    </source>
</evidence>
<keyword evidence="3" id="KW-1185">Reference proteome</keyword>
<dbReference type="PANTHER" id="PTHR14237:SF69">
    <property type="entry name" value="MITOCHONDRIAL AMIDOXIME REDUCING COMPONENT 2-LIKE ISOFORM X1"/>
    <property type="match status" value="1"/>
</dbReference>
<dbReference type="Proteomes" id="UP001627284">
    <property type="component" value="Unassembled WGS sequence"/>
</dbReference>
<dbReference type="InterPro" id="IPR005302">
    <property type="entry name" value="MoCF_Sase_C"/>
</dbReference>
<dbReference type="InterPro" id="IPR005303">
    <property type="entry name" value="MOCOS_middle"/>
</dbReference>
<proteinExistence type="predicted"/>
<feature type="domain" description="MOSC" evidence="1">
    <location>
        <begin position="144"/>
        <end position="304"/>
    </location>
</feature>
<dbReference type="Pfam" id="PF03473">
    <property type="entry name" value="MOSC"/>
    <property type="match status" value="1"/>
</dbReference>
<dbReference type="PROSITE" id="PS51340">
    <property type="entry name" value="MOSC"/>
    <property type="match status" value="1"/>
</dbReference>
<evidence type="ECO:0000259" key="1">
    <source>
        <dbReference type="PROSITE" id="PS51340"/>
    </source>
</evidence>
<dbReference type="EMBL" id="JBJKTR010000013">
    <property type="protein sequence ID" value="KAL3347800.1"/>
    <property type="molecule type" value="Genomic_DNA"/>
</dbReference>
<gene>
    <name evidence="2" type="ORF">AABB24_021446</name>
</gene>
<accession>A0ABD2SV25</accession>
<dbReference type="SUPFAM" id="SSF141673">
    <property type="entry name" value="MOSC N-terminal domain-like"/>
    <property type="match status" value="1"/>
</dbReference>
<dbReference type="InterPro" id="IPR011037">
    <property type="entry name" value="Pyrv_Knase-like_insert_dom_sf"/>
</dbReference>
<evidence type="ECO:0000313" key="2">
    <source>
        <dbReference type="EMBL" id="KAL3347800.1"/>
    </source>
</evidence>
<sequence>METKWMKPKGDSKEGAQVISITIYPLKSCRGISVPEAALSSTGFRWDRQWIVVNSKGRACTQRVEPSLALVEVELPNEALSEGWEPNPSSFLVIRAPGMDVLKVPLAEPSEVANGVSVWEWSGSALDEGDEASNWFSKYLGKPSRLVRFNEASQSRPTDPNYAPGYKIKFNDAYPFLLISQKSLDVLNEQLKEPVSINRFRPNILIDGSDPFCEDLWKDVKIGENTFHSTELCYRCKVPTINQETAEAGSEPSETLMKFRSDKVLKTNKKPQGRIYFGQMLVWEDSVAQEKRKTIKVGDPVYVLKMVSSYDDVSV</sequence>
<name>A0ABD2SV25_9SOLN</name>
<organism evidence="2 3">
    <name type="scientific">Solanum stoloniferum</name>
    <dbReference type="NCBI Taxonomy" id="62892"/>
    <lineage>
        <taxon>Eukaryota</taxon>
        <taxon>Viridiplantae</taxon>
        <taxon>Streptophyta</taxon>
        <taxon>Embryophyta</taxon>
        <taxon>Tracheophyta</taxon>
        <taxon>Spermatophyta</taxon>
        <taxon>Magnoliopsida</taxon>
        <taxon>eudicotyledons</taxon>
        <taxon>Gunneridae</taxon>
        <taxon>Pentapetalae</taxon>
        <taxon>asterids</taxon>
        <taxon>lamiids</taxon>
        <taxon>Solanales</taxon>
        <taxon>Solanaceae</taxon>
        <taxon>Solanoideae</taxon>
        <taxon>Solaneae</taxon>
        <taxon>Solanum</taxon>
    </lineage>
</organism>